<dbReference type="Pfam" id="PF11127">
    <property type="entry name" value="YgaP-like_TM"/>
    <property type="match status" value="1"/>
</dbReference>
<keyword evidence="1" id="KW-1133">Transmembrane helix</keyword>
<feature type="transmembrane region" description="Helical" evidence="1">
    <location>
        <begin position="133"/>
        <end position="155"/>
    </location>
</feature>
<evidence type="ECO:0000256" key="1">
    <source>
        <dbReference type="SAM" id="Phobius"/>
    </source>
</evidence>
<dbReference type="PANTHER" id="PTHR43031:SF1">
    <property type="entry name" value="PYRIDINE NUCLEOTIDE-DISULPHIDE OXIDOREDUCTASE"/>
    <property type="match status" value="1"/>
</dbReference>
<gene>
    <name evidence="3" type="ORF">VPK24_01515</name>
</gene>
<reference evidence="4" key="1">
    <citation type="journal article" date="2024" name="Algal Res.">
        <title>Biochemical, toxicological and genomic investigation of a high-biomass producing Limnothrix strain isolated from Italian shallow drinking water reservoir.</title>
        <authorList>
            <person name="Simonazzi M."/>
            <person name="Shishido T.K."/>
            <person name="Delbaje E."/>
            <person name="Wahlsten M."/>
            <person name="Fewer D.P."/>
            <person name="Sivonen K."/>
            <person name="Pezzolesi L."/>
            <person name="Pistocchi R."/>
        </authorList>
    </citation>
    <scope>NUCLEOTIDE SEQUENCE [LARGE SCALE GENOMIC DNA]</scope>
    <source>
        <strain evidence="4">LRLZ20PSL1</strain>
    </source>
</reference>
<dbReference type="EMBL" id="JAZAQF010000006">
    <property type="protein sequence ID" value="MFG3816299.1"/>
    <property type="molecule type" value="Genomic_DNA"/>
</dbReference>
<accession>A0ABW7C4Z9</accession>
<dbReference type="InterPro" id="IPR050229">
    <property type="entry name" value="GlpE_sulfurtransferase"/>
</dbReference>
<dbReference type="Gene3D" id="3.40.250.10">
    <property type="entry name" value="Rhodanese-like domain"/>
    <property type="match status" value="1"/>
</dbReference>
<evidence type="ECO:0000313" key="4">
    <source>
        <dbReference type="Proteomes" id="UP001604335"/>
    </source>
</evidence>
<dbReference type="PANTHER" id="PTHR43031">
    <property type="entry name" value="FAD-DEPENDENT OXIDOREDUCTASE"/>
    <property type="match status" value="1"/>
</dbReference>
<dbReference type="InterPro" id="IPR036873">
    <property type="entry name" value="Rhodanese-like_dom_sf"/>
</dbReference>
<keyword evidence="4" id="KW-1185">Reference proteome</keyword>
<keyword evidence="1" id="KW-0812">Transmembrane</keyword>
<dbReference type="Gene3D" id="6.10.140.1340">
    <property type="match status" value="1"/>
</dbReference>
<dbReference type="InterPro" id="IPR021309">
    <property type="entry name" value="YgaP-like_TM"/>
</dbReference>
<dbReference type="Proteomes" id="UP001604335">
    <property type="component" value="Unassembled WGS sequence"/>
</dbReference>
<evidence type="ECO:0000313" key="3">
    <source>
        <dbReference type="EMBL" id="MFG3816299.1"/>
    </source>
</evidence>
<dbReference type="PROSITE" id="PS50206">
    <property type="entry name" value="RHODANESE_3"/>
    <property type="match status" value="1"/>
</dbReference>
<feature type="transmembrane region" description="Helical" evidence="1">
    <location>
        <begin position="161"/>
        <end position="182"/>
    </location>
</feature>
<name>A0ABW7C4Z9_9CYAN</name>
<sequence>MAVDDFVQTTEPMPMGPVRQRVSVTELQAWLTANRAIVVDVREPGEFAGERIPGALSMPMSKLDLQAVPVSQPDRWVVLYCQTGNRSTEVAHQLVQAGRTPAIDLIGGLQAWKAAGLEVLVDRRAPISLMRQVQIVAGSLVFTGTVLGALVSPWFLLLSGFVGAGLMFAGITNTCALAMLLAKLPYNQRSA</sequence>
<dbReference type="SUPFAM" id="SSF52821">
    <property type="entry name" value="Rhodanese/Cell cycle control phosphatase"/>
    <property type="match status" value="1"/>
</dbReference>
<evidence type="ECO:0000259" key="2">
    <source>
        <dbReference type="PROSITE" id="PS50206"/>
    </source>
</evidence>
<protein>
    <submittedName>
        <fullName evidence="3">Rhodanese-like domain-containing protein</fullName>
    </submittedName>
</protein>
<proteinExistence type="predicted"/>
<keyword evidence="1" id="KW-0472">Membrane</keyword>
<comment type="caution">
    <text evidence="3">The sequence shown here is derived from an EMBL/GenBank/DDBJ whole genome shotgun (WGS) entry which is preliminary data.</text>
</comment>
<dbReference type="InterPro" id="IPR001763">
    <property type="entry name" value="Rhodanese-like_dom"/>
</dbReference>
<dbReference type="SMART" id="SM00450">
    <property type="entry name" value="RHOD"/>
    <property type="match status" value="1"/>
</dbReference>
<dbReference type="CDD" id="cd00158">
    <property type="entry name" value="RHOD"/>
    <property type="match status" value="1"/>
</dbReference>
<dbReference type="RefSeq" id="WP_393010080.1">
    <property type="nucleotide sequence ID" value="NZ_JAZAQF010000006.1"/>
</dbReference>
<dbReference type="Pfam" id="PF00581">
    <property type="entry name" value="Rhodanese"/>
    <property type="match status" value="1"/>
</dbReference>
<organism evidence="3 4">
    <name type="scientific">Limnothrix redekei LRLZ20PSL1</name>
    <dbReference type="NCBI Taxonomy" id="3112953"/>
    <lineage>
        <taxon>Bacteria</taxon>
        <taxon>Bacillati</taxon>
        <taxon>Cyanobacteriota</taxon>
        <taxon>Cyanophyceae</taxon>
        <taxon>Pseudanabaenales</taxon>
        <taxon>Pseudanabaenaceae</taxon>
        <taxon>Limnothrix</taxon>
    </lineage>
</organism>
<feature type="domain" description="Rhodanese" evidence="2">
    <location>
        <begin position="32"/>
        <end position="121"/>
    </location>
</feature>